<dbReference type="EMBL" id="MT142762">
    <property type="protein sequence ID" value="QJA88214.1"/>
    <property type="molecule type" value="Genomic_DNA"/>
</dbReference>
<sequence>MSALRINLPGQPVRHLAPDGTAYVPSQGHSFRGAVVRPMPAITEALREKWRLDSERQRAKARAQREPTA</sequence>
<name>A0A6M3L3X9_9ZZZZ</name>
<accession>A0A6M3L3X9</accession>
<organism evidence="1">
    <name type="scientific">viral metagenome</name>
    <dbReference type="NCBI Taxonomy" id="1070528"/>
    <lineage>
        <taxon>unclassified sequences</taxon>
        <taxon>metagenomes</taxon>
        <taxon>organismal metagenomes</taxon>
    </lineage>
</organism>
<proteinExistence type="predicted"/>
<protein>
    <submittedName>
        <fullName evidence="1">Uncharacterized protein</fullName>
    </submittedName>
</protein>
<evidence type="ECO:0000313" key="1">
    <source>
        <dbReference type="EMBL" id="QJA88214.1"/>
    </source>
</evidence>
<dbReference type="AlphaFoldDB" id="A0A6M3L3X9"/>
<gene>
    <name evidence="1" type="ORF">MM415B02810_0012</name>
</gene>
<reference evidence="1" key="1">
    <citation type="submission" date="2020-03" db="EMBL/GenBank/DDBJ databases">
        <title>The deep terrestrial virosphere.</title>
        <authorList>
            <person name="Holmfeldt K."/>
            <person name="Nilsson E."/>
            <person name="Simone D."/>
            <person name="Lopez-Fernandez M."/>
            <person name="Wu X."/>
            <person name="de Brujin I."/>
            <person name="Lundin D."/>
            <person name="Andersson A."/>
            <person name="Bertilsson S."/>
            <person name="Dopson M."/>
        </authorList>
    </citation>
    <scope>NUCLEOTIDE SEQUENCE</scope>
    <source>
        <strain evidence="1">MM415B02810</strain>
    </source>
</reference>